<dbReference type="Proteomes" id="UP000183832">
    <property type="component" value="Unassembled WGS sequence"/>
</dbReference>
<keyword evidence="3" id="KW-1185">Reference proteome</keyword>
<sequence length="74" mass="8643">MFHSYFDFLLGLWCGCNLFLKSGLLIDVVDKNSAQASVVNTKYFSDVFIHRLFKLVLELPIKTRMSYEKRSNYA</sequence>
<reference evidence="2 3" key="1">
    <citation type="submission" date="2015-04" db="EMBL/GenBank/DDBJ databases">
        <authorList>
            <person name="Syromyatnikov M.Y."/>
            <person name="Popov V.N."/>
        </authorList>
    </citation>
    <scope>NUCLEOTIDE SEQUENCE [LARGE SCALE GENOMIC DNA]</scope>
</reference>
<evidence type="ECO:0000313" key="3">
    <source>
        <dbReference type="Proteomes" id="UP000183832"/>
    </source>
</evidence>
<dbReference type="AlphaFoldDB" id="A0A1J1IP46"/>
<evidence type="ECO:0000256" key="1">
    <source>
        <dbReference type="SAM" id="SignalP"/>
    </source>
</evidence>
<gene>
    <name evidence="2" type="ORF">CLUMA_CG015531</name>
</gene>
<accession>A0A1J1IP46</accession>
<evidence type="ECO:0000313" key="2">
    <source>
        <dbReference type="EMBL" id="CRL02007.1"/>
    </source>
</evidence>
<keyword evidence="1" id="KW-0732">Signal</keyword>
<proteinExistence type="predicted"/>
<protein>
    <submittedName>
        <fullName evidence="2">CLUMA_CG015531, isoform A</fullName>
    </submittedName>
</protein>
<feature type="signal peptide" evidence="1">
    <location>
        <begin position="1"/>
        <end position="23"/>
    </location>
</feature>
<feature type="chain" id="PRO_5013266826" evidence="1">
    <location>
        <begin position="24"/>
        <end position="74"/>
    </location>
</feature>
<organism evidence="2 3">
    <name type="scientific">Clunio marinus</name>
    <dbReference type="NCBI Taxonomy" id="568069"/>
    <lineage>
        <taxon>Eukaryota</taxon>
        <taxon>Metazoa</taxon>
        <taxon>Ecdysozoa</taxon>
        <taxon>Arthropoda</taxon>
        <taxon>Hexapoda</taxon>
        <taxon>Insecta</taxon>
        <taxon>Pterygota</taxon>
        <taxon>Neoptera</taxon>
        <taxon>Endopterygota</taxon>
        <taxon>Diptera</taxon>
        <taxon>Nematocera</taxon>
        <taxon>Chironomoidea</taxon>
        <taxon>Chironomidae</taxon>
        <taxon>Clunio</taxon>
    </lineage>
</organism>
<name>A0A1J1IP46_9DIPT</name>
<dbReference type="EMBL" id="CVRI01000057">
    <property type="protein sequence ID" value="CRL02007.1"/>
    <property type="molecule type" value="Genomic_DNA"/>
</dbReference>